<name>A0A699QWH1_TANCI</name>
<comment type="caution">
    <text evidence="1">The sequence shown here is derived from an EMBL/GenBank/DDBJ whole genome shotgun (WGS) entry which is preliminary data.</text>
</comment>
<sequence length="206" mass="23800">FPHISTISLDRHLSDHRPILLREVIVDYGATPFRFYHSWLGLLSFDQMVMSTWNSIILDDSNKMIRMDLMKQLHDVQSSNNRDVVQKEKVRFAIEGDENSKYFHVIINRKRAHLSVKGVLVDGDWVDDPICVKQEFCNHFATRFQDPGPSRGCLKFDFPFRLNDEQNSVLESPVTKEEILIAVWGCGEDKSPGPDGFTFEFFVSFG</sequence>
<keyword evidence="1" id="KW-0695">RNA-directed DNA polymerase</keyword>
<dbReference type="AlphaFoldDB" id="A0A699QWH1"/>
<reference evidence="1" key="1">
    <citation type="journal article" date="2019" name="Sci. Rep.">
        <title>Draft genome of Tanacetum cinerariifolium, the natural source of mosquito coil.</title>
        <authorList>
            <person name="Yamashiro T."/>
            <person name="Shiraishi A."/>
            <person name="Satake H."/>
            <person name="Nakayama K."/>
        </authorList>
    </citation>
    <scope>NUCLEOTIDE SEQUENCE</scope>
</reference>
<gene>
    <name evidence="1" type="ORF">Tci_846957</name>
</gene>
<dbReference type="GO" id="GO:0003964">
    <property type="term" value="F:RNA-directed DNA polymerase activity"/>
    <property type="evidence" value="ECO:0007669"/>
    <property type="project" value="UniProtKB-KW"/>
</dbReference>
<organism evidence="1">
    <name type="scientific">Tanacetum cinerariifolium</name>
    <name type="common">Dalmatian daisy</name>
    <name type="synonym">Chrysanthemum cinerariifolium</name>
    <dbReference type="NCBI Taxonomy" id="118510"/>
    <lineage>
        <taxon>Eukaryota</taxon>
        <taxon>Viridiplantae</taxon>
        <taxon>Streptophyta</taxon>
        <taxon>Embryophyta</taxon>
        <taxon>Tracheophyta</taxon>
        <taxon>Spermatophyta</taxon>
        <taxon>Magnoliopsida</taxon>
        <taxon>eudicotyledons</taxon>
        <taxon>Gunneridae</taxon>
        <taxon>Pentapetalae</taxon>
        <taxon>asterids</taxon>
        <taxon>campanulids</taxon>
        <taxon>Asterales</taxon>
        <taxon>Asteraceae</taxon>
        <taxon>Asteroideae</taxon>
        <taxon>Anthemideae</taxon>
        <taxon>Anthemidinae</taxon>
        <taxon>Tanacetum</taxon>
    </lineage>
</organism>
<feature type="non-terminal residue" evidence="1">
    <location>
        <position position="206"/>
    </location>
</feature>
<keyword evidence="1" id="KW-0548">Nucleotidyltransferase</keyword>
<evidence type="ECO:0000313" key="1">
    <source>
        <dbReference type="EMBL" id="GFC74987.1"/>
    </source>
</evidence>
<feature type="non-terminal residue" evidence="1">
    <location>
        <position position="1"/>
    </location>
</feature>
<protein>
    <submittedName>
        <fullName evidence="1">RNA-directed DNA polymerase, eukaryota</fullName>
    </submittedName>
</protein>
<accession>A0A699QWH1</accession>
<dbReference type="EMBL" id="BKCJ011049715">
    <property type="protein sequence ID" value="GFC74987.1"/>
    <property type="molecule type" value="Genomic_DNA"/>
</dbReference>
<proteinExistence type="predicted"/>
<keyword evidence="1" id="KW-0808">Transferase</keyword>